<organism evidence="2 3">
    <name type="scientific">Coprinellus micaceus</name>
    <name type="common">Glistening ink-cap mushroom</name>
    <name type="synonym">Coprinus micaceus</name>
    <dbReference type="NCBI Taxonomy" id="71717"/>
    <lineage>
        <taxon>Eukaryota</taxon>
        <taxon>Fungi</taxon>
        <taxon>Dikarya</taxon>
        <taxon>Basidiomycota</taxon>
        <taxon>Agaricomycotina</taxon>
        <taxon>Agaricomycetes</taxon>
        <taxon>Agaricomycetidae</taxon>
        <taxon>Agaricales</taxon>
        <taxon>Agaricineae</taxon>
        <taxon>Psathyrellaceae</taxon>
        <taxon>Coprinellus</taxon>
    </lineage>
</organism>
<dbReference type="Proteomes" id="UP000298030">
    <property type="component" value="Unassembled WGS sequence"/>
</dbReference>
<feature type="compositionally biased region" description="Basic residues" evidence="1">
    <location>
        <begin position="58"/>
        <end position="67"/>
    </location>
</feature>
<protein>
    <submittedName>
        <fullName evidence="2">Uncharacterized protein</fullName>
    </submittedName>
</protein>
<name>A0A4Y7SX53_COPMI</name>
<feature type="region of interest" description="Disordered" evidence="1">
    <location>
        <begin position="36"/>
        <end position="109"/>
    </location>
</feature>
<accession>A0A4Y7SX53</accession>
<evidence type="ECO:0000313" key="2">
    <source>
        <dbReference type="EMBL" id="TEB26214.1"/>
    </source>
</evidence>
<proteinExistence type="predicted"/>
<dbReference type="EMBL" id="QPFP01000050">
    <property type="protein sequence ID" value="TEB26214.1"/>
    <property type="molecule type" value="Genomic_DNA"/>
</dbReference>
<gene>
    <name evidence="2" type="ORF">FA13DRAFT_1777063</name>
</gene>
<evidence type="ECO:0000313" key="3">
    <source>
        <dbReference type="Proteomes" id="UP000298030"/>
    </source>
</evidence>
<reference evidence="2 3" key="1">
    <citation type="journal article" date="2019" name="Nat. Ecol. Evol.">
        <title>Megaphylogeny resolves global patterns of mushroom evolution.</title>
        <authorList>
            <person name="Varga T."/>
            <person name="Krizsan K."/>
            <person name="Foldi C."/>
            <person name="Dima B."/>
            <person name="Sanchez-Garcia M."/>
            <person name="Sanchez-Ramirez S."/>
            <person name="Szollosi G.J."/>
            <person name="Szarkandi J.G."/>
            <person name="Papp V."/>
            <person name="Albert L."/>
            <person name="Andreopoulos W."/>
            <person name="Angelini C."/>
            <person name="Antonin V."/>
            <person name="Barry K.W."/>
            <person name="Bougher N.L."/>
            <person name="Buchanan P."/>
            <person name="Buyck B."/>
            <person name="Bense V."/>
            <person name="Catcheside P."/>
            <person name="Chovatia M."/>
            <person name="Cooper J."/>
            <person name="Damon W."/>
            <person name="Desjardin D."/>
            <person name="Finy P."/>
            <person name="Geml J."/>
            <person name="Haridas S."/>
            <person name="Hughes K."/>
            <person name="Justo A."/>
            <person name="Karasinski D."/>
            <person name="Kautmanova I."/>
            <person name="Kiss B."/>
            <person name="Kocsube S."/>
            <person name="Kotiranta H."/>
            <person name="LaButti K.M."/>
            <person name="Lechner B.E."/>
            <person name="Liimatainen K."/>
            <person name="Lipzen A."/>
            <person name="Lukacs Z."/>
            <person name="Mihaltcheva S."/>
            <person name="Morgado L.N."/>
            <person name="Niskanen T."/>
            <person name="Noordeloos M.E."/>
            <person name="Ohm R.A."/>
            <person name="Ortiz-Santana B."/>
            <person name="Ovrebo C."/>
            <person name="Racz N."/>
            <person name="Riley R."/>
            <person name="Savchenko A."/>
            <person name="Shiryaev A."/>
            <person name="Soop K."/>
            <person name="Spirin V."/>
            <person name="Szebenyi C."/>
            <person name="Tomsovsky M."/>
            <person name="Tulloss R.E."/>
            <person name="Uehling J."/>
            <person name="Grigoriev I.V."/>
            <person name="Vagvolgyi C."/>
            <person name="Papp T."/>
            <person name="Martin F.M."/>
            <person name="Miettinen O."/>
            <person name="Hibbett D.S."/>
            <person name="Nagy L.G."/>
        </authorList>
    </citation>
    <scope>NUCLEOTIDE SEQUENCE [LARGE SCALE GENOMIC DNA]</scope>
    <source>
        <strain evidence="2 3">FP101781</strain>
    </source>
</reference>
<dbReference type="AlphaFoldDB" id="A0A4Y7SX53"/>
<evidence type="ECO:0000256" key="1">
    <source>
        <dbReference type="SAM" id="MobiDB-lite"/>
    </source>
</evidence>
<comment type="caution">
    <text evidence="2">The sequence shown here is derived from an EMBL/GenBank/DDBJ whole genome shotgun (WGS) entry which is preliminary data.</text>
</comment>
<keyword evidence="3" id="KW-1185">Reference proteome</keyword>
<sequence length="538" mass="59071">MLGSEGVYRDPPLSRSLSSFPAVRLRKDVYNGELQLSVDDPDDSEGHTHFAGGFRDRAYRRRGRRRTPSPLNLPLVGSSTPHHPHRGRQSIREGESSGGAVTIPESSSSVSASLAMGGSAWRIWRGWRKQPTHSEPSSIPLYATYQAPTTFLEGSRTCEGTRIGESSESVVAIPESEPTSVWGEMRWTRSEPRAAIDWDVVNPATLAEGRRAYQVSHLATLGSGGVVAIPESFEFTFGWFRWGWRQPFVRDLDTNAIRTDVQEEIRVIWALGRRAGDAQYMPSGLTWCAPPQVERTRPHVVVGPTGSGAPPLCAHSSTCWCSEKRREEKRGEEVTSVKRTHPEPALASSYETSYAQLLPGERSCGPEAGSRETGGVDRFERDNLSLSGMIHEDDVSRTIVGDGGAIRVVRLSPGRLHFDWSCGFGTFLGLYGRWGWILTLGTVRSGKESRKRKAMAPRAPDLSFRRCPRLASSEDAGCSGFGIGREGAVGGGLGGGVLVRWSLVLGPWVWWWCGVTSCQWDRRSIPVGGSARGRRLRG</sequence>